<dbReference type="SUPFAM" id="SSF51182">
    <property type="entry name" value="RmlC-like cupins"/>
    <property type="match status" value="1"/>
</dbReference>
<proteinExistence type="predicted"/>
<evidence type="ECO:0000313" key="2">
    <source>
        <dbReference type="EMBL" id="WEG08008.1"/>
    </source>
</evidence>
<sequence length="239" mass="26184">MSVWTPRILTPDTLPAIDRGGGARTIPLVTRETGATSFLNGVTEFAPGASIAHHSHNCVESVMIIEGSAIVDIDGVRTRLGRHDTTFVPANIAHHFENASPSEPMAIFWTYASVDATRRVDATGEVRRVDGEAGAADEERACRETARVRVRPGAEAAFESAATEAAGLFQQAAGCRSFELRRLLEEPSVYLLCIEWDSVADHLDRFRGSAAYSRWRELVRDLIVDDPEVAHDRLVIKGF</sequence>
<dbReference type="InterPro" id="IPR014710">
    <property type="entry name" value="RmlC-like_jellyroll"/>
</dbReference>
<name>A0ABY8BZI2_9MICO</name>
<feature type="domain" description="ABM" evidence="1">
    <location>
        <begin position="142"/>
        <end position="231"/>
    </location>
</feature>
<dbReference type="Gene3D" id="2.60.120.10">
    <property type="entry name" value="Jelly Rolls"/>
    <property type="match status" value="1"/>
</dbReference>
<reference evidence="2 3" key="1">
    <citation type="submission" date="2023-03" db="EMBL/GenBank/DDBJ databases">
        <title>Genome sequence of Microbacterium sp. KACC 23027.</title>
        <authorList>
            <person name="Kim S."/>
            <person name="Heo J."/>
            <person name="Kwon S.-W."/>
        </authorList>
    </citation>
    <scope>NUCLEOTIDE SEQUENCE [LARGE SCALE GENOMIC DNA]</scope>
    <source>
        <strain evidence="2 3">KACC 23027</strain>
    </source>
</reference>
<dbReference type="InterPro" id="IPR011008">
    <property type="entry name" value="Dimeric_a/b-barrel"/>
</dbReference>
<protein>
    <submittedName>
        <fullName evidence="2">Cupin domain-containing protein</fullName>
    </submittedName>
</protein>
<dbReference type="InterPro" id="IPR013096">
    <property type="entry name" value="Cupin_2"/>
</dbReference>
<dbReference type="RefSeq" id="WP_275277346.1">
    <property type="nucleotide sequence ID" value="NZ_CP119108.1"/>
</dbReference>
<dbReference type="Pfam" id="PF03992">
    <property type="entry name" value="ABM"/>
    <property type="match status" value="1"/>
</dbReference>
<dbReference type="Pfam" id="PF07883">
    <property type="entry name" value="Cupin_2"/>
    <property type="match status" value="1"/>
</dbReference>
<evidence type="ECO:0000259" key="1">
    <source>
        <dbReference type="PROSITE" id="PS51725"/>
    </source>
</evidence>
<dbReference type="Proteomes" id="UP001214553">
    <property type="component" value="Chromosome"/>
</dbReference>
<dbReference type="InterPro" id="IPR011051">
    <property type="entry name" value="RmlC_Cupin_sf"/>
</dbReference>
<organism evidence="2 3">
    <name type="scientific">Microbacterium horticulturae</name>
    <dbReference type="NCBI Taxonomy" id="3028316"/>
    <lineage>
        <taxon>Bacteria</taxon>
        <taxon>Bacillati</taxon>
        <taxon>Actinomycetota</taxon>
        <taxon>Actinomycetes</taxon>
        <taxon>Micrococcales</taxon>
        <taxon>Microbacteriaceae</taxon>
        <taxon>Microbacterium</taxon>
    </lineage>
</organism>
<dbReference type="Gene3D" id="3.30.70.100">
    <property type="match status" value="1"/>
</dbReference>
<evidence type="ECO:0000313" key="3">
    <source>
        <dbReference type="Proteomes" id="UP001214553"/>
    </source>
</evidence>
<dbReference type="SUPFAM" id="SSF54909">
    <property type="entry name" value="Dimeric alpha+beta barrel"/>
    <property type="match status" value="1"/>
</dbReference>
<keyword evidence="3" id="KW-1185">Reference proteome</keyword>
<gene>
    <name evidence="2" type="ORF">PU630_12265</name>
</gene>
<dbReference type="EMBL" id="CP119108">
    <property type="protein sequence ID" value="WEG08008.1"/>
    <property type="molecule type" value="Genomic_DNA"/>
</dbReference>
<dbReference type="PROSITE" id="PS51725">
    <property type="entry name" value="ABM"/>
    <property type="match status" value="1"/>
</dbReference>
<dbReference type="InterPro" id="IPR007138">
    <property type="entry name" value="ABM_dom"/>
</dbReference>
<accession>A0ABY8BZI2</accession>